<dbReference type="PANTHER" id="PTHR43791:SF41">
    <property type="entry name" value="MAJOR FACILITATOR SUPERFAMILY (MFS) PROFILE DOMAIN-CONTAINING PROTEIN"/>
    <property type="match status" value="1"/>
</dbReference>
<comment type="subcellular location">
    <subcellularLocation>
        <location evidence="1">Membrane</location>
        <topology evidence="1">Multi-pass membrane protein</topology>
    </subcellularLocation>
</comment>
<dbReference type="SUPFAM" id="SSF57701">
    <property type="entry name" value="Zn2/Cys6 DNA-binding domain"/>
    <property type="match status" value="1"/>
</dbReference>
<sequence>MHPASKNPRRIACIRCRTRKKRCDHAVPTCGECRRSGSECVPYGARKSGSFATIPVAYLRQLEAHAAEAQRSPPPTDMMAHGVGTQEAAEDSDGDNDSASPFDGGGYISDTSRGARLVLQSEQRQVEMEGLDINIPDAGPPRRFSCNSLAGSYMTTAQTVLSMIGKDWLDHYANIYFRHVQPQWTFIDEVAWRDAYATHSSSLSEAATCHHFVIQMVLAIGALVSSSFRADCPHLVHASRLHDEAMKKSLSNVTGHSSPLIRTQASLLMLLYAFHGPSPDPVSGNVILVLMNCANLMDEKQEVDFHGENLSVDFEHTRNMTIMSSHILNEVVASAWTYPQPFMFEILDEKIFQHASQMPAGEKETGFYSHIFQLRCIQSKIRHFNKKLQKLDPSDPFRETSRLRLKDELQVWKEKIEAVTNSSPKDDLVYHEPSSLSKLYDYSLSILVQERPCMMGHEEVGQLVECCSEACRTFLSSQENDSVIYRTWTALMYQFRLGIILLYCYAMTPPLLRTANFSLPDTISGFECCHRTLEKFSIRWPRALVFLQSFQLLAESVFDGPAFGGQACNSNMLDSPSSQSLCSPYALEGERKTRMQSFIVELRVQHVHQALLTSHRNTSCIANTMSTKKMGSGIEPCQEEPTAGSVHDLKDAKDLDDQAAIFLREHEVEWANYEASEVKRVLRKIDWRLMPLIVGTTIIAAVDKILISNAALYGMNEDTHLVGQQYSWVGSIFYFGWLIAEYPANAVLQKLPVGKTVGTAVVAWGGCVMCLAAAQNAAGLMVLRFLMGVLESPLFPAVTILNTMWYKKSEQPVRMAITFTGFSSLVTGVVSYGIGHANTGIASWRLLFLVIGGFTVFWGAILLVWLPDSPLADNFLTGKDKYIALDRKLKWYQVREAFTDYKTYILFIFFLSMNVPTGGLVTFAAQIVSGLGYGKLETTLLGMPTGVMQSLAGFMVAIPQRWLTNKRCLSAGLCCLVPLVCSIIIKELPHDNKIGRLMAYYFFYFFWGPYATALSLPMANVSGHTKKLTINATVFLAYCIANIVGPQIFIEREAPNYTTGYSAIMAFEVVAIACMVAYAVGCMIENRIRNRKEGTEVDITVVDQLGDLTDYEKRGFRYVF</sequence>
<dbReference type="InterPro" id="IPR036259">
    <property type="entry name" value="MFS_trans_sf"/>
</dbReference>
<dbReference type="PANTHER" id="PTHR43791">
    <property type="entry name" value="PERMEASE-RELATED"/>
    <property type="match status" value="1"/>
</dbReference>
<name>A0A8H3ZRW9_9PEZI</name>
<keyword evidence="5 9" id="KW-1133">Transmembrane helix</keyword>
<evidence type="ECO:0000256" key="7">
    <source>
        <dbReference type="ARBA" id="ARBA00023242"/>
    </source>
</evidence>
<evidence type="ECO:0000256" key="4">
    <source>
        <dbReference type="ARBA" id="ARBA00022723"/>
    </source>
</evidence>
<feature type="domain" description="Zn(2)-C6 fungal-type" evidence="10">
    <location>
        <begin position="12"/>
        <end position="41"/>
    </location>
</feature>
<keyword evidence="3 9" id="KW-0812">Transmembrane</keyword>
<feature type="transmembrane region" description="Helical" evidence="9">
    <location>
        <begin position="846"/>
        <end position="866"/>
    </location>
</feature>
<dbReference type="PROSITE" id="PS50048">
    <property type="entry name" value="ZN2_CY6_FUNGAL_2"/>
    <property type="match status" value="1"/>
</dbReference>
<keyword evidence="7" id="KW-0539">Nucleus</keyword>
<organism evidence="11 12">
    <name type="scientific">Colletotrichum asianum</name>
    <dbReference type="NCBI Taxonomy" id="702518"/>
    <lineage>
        <taxon>Eukaryota</taxon>
        <taxon>Fungi</taxon>
        <taxon>Dikarya</taxon>
        <taxon>Ascomycota</taxon>
        <taxon>Pezizomycotina</taxon>
        <taxon>Sordariomycetes</taxon>
        <taxon>Hypocreomycetidae</taxon>
        <taxon>Glomerellales</taxon>
        <taxon>Glomerellaceae</taxon>
        <taxon>Colletotrichum</taxon>
        <taxon>Colletotrichum gloeosporioides species complex</taxon>
    </lineage>
</organism>
<dbReference type="Proteomes" id="UP000434172">
    <property type="component" value="Unassembled WGS sequence"/>
</dbReference>
<evidence type="ECO:0000256" key="5">
    <source>
        <dbReference type="ARBA" id="ARBA00022989"/>
    </source>
</evidence>
<dbReference type="CDD" id="cd12148">
    <property type="entry name" value="fungal_TF_MHR"/>
    <property type="match status" value="1"/>
</dbReference>
<dbReference type="GO" id="GO:0000981">
    <property type="term" value="F:DNA-binding transcription factor activity, RNA polymerase II-specific"/>
    <property type="evidence" value="ECO:0007669"/>
    <property type="project" value="InterPro"/>
</dbReference>
<dbReference type="InterPro" id="IPR007219">
    <property type="entry name" value="XnlR_reg_dom"/>
</dbReference>
<keyword evidence="12" id="KW-1185">Reference proteome</keyword>
<dbReference type="GO" id="GO:0003677">
    <property type="term" value="F:DNA binding"/>
    <property type="evidence" value="ECO:0007669"/>
    <property type="project" value="InterPro"/>
</dbReference>
<feature type="transmembrane region" description="Helical" evidence="9">
    <location>
        <begin position="483"/>
        <end position="506"/>
    </location>
</feature>
<dbReference type="GO" id="GO:0006351">
    <property type="term" value="P:DNA-templated transcription"/>
    <property type="evidence" value="ECO:0007669"/>
    <property type="project" value="InterPro"/>
</dbReference>
<feature type="transmembrane region" description="Helical" evidence="9">
    <location>
        <begin position="904"/>
        <end position="928"/>
    </location>
</feature>
<evidence type="ECO:0000256" key="9">
    <source>
        <dbReference type="SAM" id="Phobius"/>
    </source>
</evidence>
<dbReference type="InterPro" id="IPR001138">
    <property type="entry name" value="Zn2Cys6_DnaBD"/>
</dbReference>
<feature type="transmembrane region" description="Helical" evidence="9">
    <location>
        <begin position="725"/>
        <end position="744"/>
    </location>
</feature>
<dbReference type="CDD" id="cd00067">
    <property type="entry name" value="GAL4"/>
    <property type="match status" value="1"/>
</dbReference>
<feature type="transmembrane region" description="Helical" evidence="9">
    <location>
        <begin position="756"/>
        <end position="775"/>
    </location>
</feature>
<evidence type="ECO:0000256" key="2">
    <source>
        <dbReference type="ARBA" id="ARBA00022448"/>
    </source>
</evidence>
<accession>A0A8H3ZRW9</accession>
<dbReference type="Pfam" id="PF07690">
    <property type="entry name" value="MFS_1"/>
    <property type="match status" value="1"/>
</dbReference>
<dbReference type="InterPro" id="IPR036864">
    <property type="entry name" value="Zn2-C6_fun-type_DNA-bd_sf"/>
</dbReference>
<evidence type="ECO:0000256" key="6">
    <source>
        <dbReference type="ARBA" id="ARBA00023136"/>
    </source>
</evidence>
<keyword evidence="2" id="KW-0813">Transport</keyword>
<comment type="caution">
    <text evidence="11">The sequence shown here is derived from an EMBL/GenBank/DDBJ whole genome shotgun (WGS) entry which is preliminary data.</text>
</comment>
<feature type="transmembrane region" description="Helical" evidence="9">
    <location>
        <begin position="1061"/>
        <end position="1084"/>
    </location>
</feature>
<feature type="transmembrane region" description="Helical" evidence="9">
    <location>
        <begin position="968"/>
        <end position="985"/>
    </location>
</feature>
<dbReference type="Gene3D" id="4.10.240.10">
    <property type="entry name" value="Zn(2)-C6 fungal-type DNA-binding domain"/>
    <property type="match status" value="1"/>
</dbReference>
<evidence type="ECO:0000313" key="12">
    <source>
        <dbReference type="Proteomes" id="UP000434172"/>
    </source>
</evidence>
<evidence type="ECO:0000256" key="3">
    <source>
        <dbReference type="ARBA" id="ARBA00022692"/>
    </source>
</evidence>
<dbReference type="GO" id="GO:0016020">
    <property type="term" value="C:membrane"/>
    <property type="evidence" value="ECO:0007669"/>
    <property type="project" value="UniProtKB-SubCell"/>
</dbReference>
<proteinExistence type="predicted"/>
<keyword evidence="6 9" id="KW-0472">Membrane</keyword>
<feature type="transmembrane region" description="Helical" evidence="9">
    <location>
        <begin position="689"/>
        <end position="713"/>
    </location>
</feature>
<dbReference type="Pfam" id="PF04082">
    <property type="entry name" value="Fungal_trans"/>
    <property type="match status" value="1"/>
</dbReference>
<dbReference type="PROSITE" id="PS00463">
    <property type="entry name" value="ZN2_CY6_FUNGAL_1"/>
    <property type="match status" value="1"/>
</dbReference>
<feature type="transmembrane region" description="Helical" evidence="9">
    <location>
        <begin position="997"/>
        <end position="1016"/>
    </location>
</feature>
<protein>
    <submittedName>
        <fullName evidence="11">Major facilitator superfamily transporter</fullName>
    </submittedName>
</protein>
<dbReference type="GO" id="GO:0022857">
    <property type="term" value="F:transmembrane transporter activity"/>
    <property type="evidence" value="ECO:0007669"/>
    <property type="project" value="InterPro"/>
</dbReference>
<feature type="region of interest" description="Disordered" evidence="8">
    <location>
        <begin position="66"/>
        <end position="108"/>
    </location>
</feature>
<feature type="transmembrane region" description="Helical" evidence="9">
    <location>
        <begin position="813"/>
        <end position="834"/>
    </location>
</feature>
<dbReference type="GO" id="GO:0008270">
    <property type="term" value="F:zinc ion binding"/>
    <property type="evidence" value="ECO:0007669"/>
    <property type="project" value="InterPro"/>
</dbReference>
<evidence type="ECO:0000313" key="11">
    <source>
        <dbReference type="EMBL" id="KAF0329528.1"/>
    </source>
</evidence>
<dbReference type="InterPro" id="IPR011701">
    <property type="entry name" value="MFS"/>
</dbReference>
<evidence type="ECO:0000256" key="1">
    <source>
        <dbReference type="ARBA" id="ARBA00004141"/>
    </source>
</evidence>
<keyword evidence="4" id="KW-0479">Metal-binding</keyword>
<gene>
    <name evidence="11" type="ORF">GQ607_003096</name>
</gene>
<reference evidence="11 12" key="1">
    <citation type="submission" date="2019-12" db="EMBL/GenBank/DDBJ databases">
        <title>A genome sequence resource for the geographically widespread anthracnose pathogen Colletotrichum asianum.</title>
        <authorList>
            <person name="Meng Y."/>
        </authorList>
    </citation>
    <scope>NUCLEOTIDE SEQUENCE [LARGE SCALE GENOMIC DNA]</scope>
    <source>
        <strain evidence="11 12">ICMP 18580</strain>
    </source>
</reference>
<dbReference type="SUPFAM" id="SSF103473">
    <property type="entry name" value="MFS general substrate transporter"/>
    <property type="match status" value="1"/>
</dbReference>
<feature type="transmembrane region" description="Helical" evidence="9">
    <location>
        <begin position="1028"/>
        <end position="1049"/>
    </location>
</feature>
<evidence type="ECO:0000256" key="8">
    <source>
        <dbReference type="SAM" id="MobiDB-lite"/>
    </source>
</evidence>
<dbReference type="AlphaFoldDB" id="A0A8H3ZRW9"/>
<dbReference type="OrthoDB" id="6730379at2759"/>
<evidence type="ECO:0000259" key="10">
    <source>
        <dbReference type="PROSITE" id="PS50048"/>
    </source>
</evidence>
<dbReference type="EMBL" id="WOWK01000011">
    <property type="protein sequence ID" value="KAF0329528.1"/>
    <property type="molecule type" value="Genomic_DNA"/>
</dbReference>
<dbReference type="Pfam" id="PF00172">
    <property type="entry name" value="Zn_clus"/>
    <property type="match status" value="1"/>
</dbReference>
<dbReference type="Gene3D" id="1.20.1250.20">
    <property type="entry name" value="MFS general substrate transporter like domains"/>
    <property type="match status" value="2"/>
</dbReference>